<dbReference type="InterPro" id="IPR003714">
    <property type="entry name" value="PhoH"/>
</dbReference>
<organism evidence="4 5">
    <name type="scientific">Candidatus Alloenteromonas pullistercoris</name>
    <dbReference type="NCBI Taxonomy" id="2840785"/>
    <lineage>
        <taxon>Bacteria</taxon>
        <taxon>Bacillati</taxon>
        <taxon>Bacillota</taxon>
        <taxon>Bacillota incertae sedis</taxon>
        <taxon>Candidatus Alloenteromonas</taxon>
    </lineage>
</organism>
<accession>A0A9D9GWD8</accession>
<dbReference type="GO" id="GO:0005829">
    <property type="term" value="C:cytosol"/>
    <property type="evidence" value="ECO:0007669"/>
    <property type="project" value="TreeGrafter"/>
</dbReference>
<dbReference type="EMBL" id="JADINA010000033">
    <property type="protein sequence ID" value="MBO8426727.1"/>
    <property type="molecule type" value="Genomic_DNA"/>
</dbReference>
<sequence>MDNNSYTLFGIDFGSNPGQRELIREINEDCQRKPVVFCSGSAGTGKTFAALAAALSLVRGKGAKRKYKTIYYVREPVEIGHRLGYLKGTEEDKYAPYLGPLLDNYQHLMNSARKEGSIPDKVRQPKRIKQALEDEEMMAKPYQKLPSDIVPLAPEFMRGRSFEDCIIIVDEAQNLTLDEMQTLVTRIGRFTKMVVLGSPNQIDIPGMDEEDNAFLISYKILEPTGLVGFVELTEPMRSSFVADFDMRFVEYKQAHRKGK</sequence>
<dbReference type="Pfam" id="PF02562">
    <property type="entry name" value="PhoH"/>
    <property type="match status" value="1"/>
</dbReference>
<evidence type="ECO:0000256" key="1">
    <source>
        <dbReference type="ARBA" id="ARBA00022741"/>
    </source>
</evidence>
<dbReference type="InterPro" id="IPR051451">
    <property type="entry name" value="PhoH2-like"/>
</dbReference>
<dbReference type="InterPro" id="IPR027417">
    <property type="entry name" value="P-loop_NTPase"/>
</dbReference>
<proteinExistence type="predicted"/>
<evidence type="ECO:0000256" key="2">
    <source>
        <dbReference type="ARBA" id="ARBA00022840"/>
    </source>
</evidence>
<feature type="domain" description="PhoH-like protein" evidence="3">
    <location>
        <begin position="16"/>
        <end position="234"/>
    </location>
</feature>
<dbReference type="AlphaFoldDB" id="A0A9D9GWD8"/>
<protein>
    <submittedName>
        <fullName evidence="4">PhoH family protein</fullName>
    </submittedName>
</protein>
<dbReference type="SUPFAM" id="SSF52540">
    <property type="entry name" value="P-loop containing nucleoside triphosphate hydrolases"/>
    <property type="match status" value="1"/>
</dbReference>
<keyword evidence="2" id="KW-0067">ATP-binding</keyword>
<dbReference type="GO" id="GO:0005524">
    <property type="term" value="F:ATP binding"/>
    <property type="evidence" value="ECO:0007669"/>
    <property type="project" value="UniProtKB-KW"/>
</dbReference>
<dbReference type="Proteomes" id="UP000823634">
    <property type="component" value="Unassembled WGS sequence"/>
</dbReference>
<evidence type="ECO:0000313" key="5">
    <source>
        <dbReference type="Proteomes" id="UP000823634"/>
    </source>
</evidence>
<evidence type="ECO:0000313" key="4">
    <source>
        <dbReference type="EMBL" id="MBO8426727.1"/>
    </source>
</evidence>
<evidence type="ECO:0000259" key="3">
    <source>
        <dbReference type="Pfam" id="PF02562"/>
    </source>
</evidence>
<dbReference type="PANTHER" id="PTHR30473:SF2">
    <property type="entry name" value="PIN DOMAIN-CONTAINING PROTEIN"/>
    <property type="match status" value="1"/>
</dbReference>
<dbReference type="Gene3D" id="3.40.50.300">
    <property type="entry name" value="P-loop containing nucleotide triphosphate hydrolases"/>
    <property type="match status" value="1"/>
</dbReference>
<keyword evidence="1" id="KW-0547">Nucleotide-binding</keyword>
<reference evidence="4" key="2">
    <citation type="journal article" date="2021" name="PeerJ">
        <title>Extensive microbial diversity within the chicken gut microbiome revealed by metagenomics and culture.</title>
        <authorList>
            <person name="Gilroy R."/>
            <person name="Ravi A."/>
            <person name="Getino M."/>
            <person name="Pursley I."/>
            <person name="Horton D.L."/>
            <person name="Alikhan N.F."/>
            <person name="Baker D."/>
            <person name="Gharbi K."/>
            <person name="Hall N."/>
            <person name="Watson M."/>
            <person name="Adriaenssens E.M."/>
            <person name="Foster-Nyarko E."/>
            <person name="Jarju S."/>
            <person name="Secka A."/>
            <person name="Antonio M."/>
            <person name="Oren A."/>
            <person name="Chaudhuri R.R."/>
            <person name="La Ragione R."/>
            <person name="Hildebrand F."/>
            <person name="Pallen M.J."/>
        </authorList>
    </citation>
    <scope>NUCLEOTIDE SEQUENCE</scope>
    <source>
        <strain evidence="4">17113</strain>
    </source>
</reference>
<reference evidence="4" key="1">
    <citation type="submission" date="2020-10" db="EMBL/GenBank/DDBJ databases">
        <authorList>
            <person name="Gilroy R."/>
        </authorList>
    </citation>
    <scope>NUCLEOTIDE SEQUENCE</scope>
    <source>
        <strain evidence="4">17113</strain>
    </source>
</reference>
<comment type="caution">
    <text evidence="4">The sequence shown here is derived from an EMBL/GenBank/DDBJ whole genome shotgun (WGS) entry which is preliminary data.</text>
</comment>
<gene>
    <name evidence="4" type="ORF">IAC61_05385</name>
</gene>
<dbReference type="PANTHER" id="PTHR30473">
    <property type="entry name" value="PROTEIN PHOH"/>
    <property type="match status" value="1"/>
</dbReference>
<name>A0A9D9GWD8_9FIRM</name>